<evidence type="ECO:0000313" key="3">
    <source>
        <dbReference type="Proteomes" id="UP000194546"/>
    </source>
</evidence>
<organism evidence="2 4">
    <name type="scientific">Caballeronia sordidicola</name>
    <name type="common">Burkholderia sordidicola</name>
    <dbReference type="NCBI Taxonomy" id="196367"/>
    <lineage>
        <taxon>Bacteria</taxon>
        <taxon>Pseudomonadati</taxon>
        <taxon>Pseudomonadota</taxon>
        <taxon>Betaproteobacteria</taxon>
        <taxon>Burkholderiales</taxon>
        <taxon>Burkholderiaceae</taxon>
        <taxon>Caballeronia</taxon>
    </lineage>
</organism>
<dbReference type="Proteomes" id="UP000194546">
    <property type="component" value="Unassembled WGS sequence"/>
</dbReference>
<proteinExistence type="predicted"/>
<comment type="caution">
    <text evidence="2">The sequence shown here is derived from an EMBL/GenBank/DDBJ whole genome shotgun (WGS) entry which is preliminary data.</text>
</comment>
<dbReference type="EMBL" id="NBTY01000195">
    <property type="protein sequence ID" value="OTP67522.1"/>
    <property type="molecule type" value="Genomic_DNA"/>
</dbReference>
<name>A0A242N7R8_CABSO</name>
<evidence type="ECO:0000313" key="4">
    <source>
        <dbReference type="Proteomes" id="UP000195221"/>
    </source>
</evidence>
<evidence type="ECO:0000313" key="2">
    <source>
        <dbReference type="EMBL" id="OTP79697.1"/>
    </source>
</evidence>
<dbReference type="Proteomes" id="UP000195221">
    <property type="component" value="Unassembled WGS sequence"/>
</dbReference>
<sequence length="42" mass="4557">MHGTTKKRSRDYSRPTLRLSAGLLGCCAEVSEAMIFVGISVD</sequence>
<dbReference type="EMBL" id="NBTZ01000007">
    <property type="protein sequence ID" value="OTP79697.1"/>
    <property type="molecule type" value="Genomic_DNA"/>
</dbReference>
<accession>A0A242N7R8</accession>
<reference evidence="1 3" key="1">
    <citation type="submission" date="2017-03" db="EMBL/GenBank/DDBJ databases">
        <title>Genome analysis of strain PAMC 26510.</title>
        <authorList>
            <person name="Oh H.-M."/>
            <person name="Yang J.-A."/>
        </authorList>
    </citation>
    <scope>NUCLEOTIDE SEQUENCE [LARGE SCALE GENOMIC DNA]</scope>
    <source>
        <strain evidence="1 3">PAMC 26510</strain>
    </source>
</reference>
<protein>
    <submittedName>
        <fullName evidence="2">Uncharacterized protein</fullName>
    </submittedName>
</protein>
<gene>
    <name evidence="1" type="ORF">PAMC26510_31005</name>
    <name evidence="2" type="ORF">PAMC26577_00210</name>
</gene>
<dbReference type="AlphaFoldDB" id="A0A242N7R8"/>
<evidence type="ECO:0000313" key="1">
    <source>
        <dbReference type="EMBL" id="OTP67522.1"/>
    </source>
</evidence>
<reference evidence="2 4" key="2">
    <citation type="submission" date="2017-03" db="EMBL/GenBank/DDBJ databases">
        <title>Genome analysis of strain PAMC 26577.</title>
        <authorList>
            <person name="Oh H.-M."/>
            <person name="Yang J.-A."/>
        </authorList>
    </citation>
    <scope>NUCLEOTIDE SEQUENCE [LARGE SCALE GENOMIC DNA]</scope>
    <source>
        <strain evidence="2 4">PAMC 26577</strain>
    </source>
</reference>